<dbReference type="Pfam" id="PF06226">
    <property type="entry name" value="DUF1007"/>
    <property type="match status" value="1"/>
</dbReference>
<accession>A0A1E3GY77</accession>
<keyword evidence="2" id="KW-1185">Reference proteome</keyword>
<proteinExistence type="predicted"/>
<protein>
    <recommendedName>
        <fullName evidence="3">EF-hand domain-containing protein</fullName>
    </recommendedName>
</protein>
<sequence>MGPAAAHPHVWVEARAELVFNADGRVTAVRNVWRFDEAYSAFATQGLDTDGDGTLSATELHPLAQINVESLADFDYFTFLTAGSKAVHFTKPTEYWLQSDGGLLTLYFTLPTKEPVEVRSLAADLDVYDPTYYVAFTFVETDPVHLVDAPAGCVVDVRRPGALDPMTAASLAAIPADQREVPGALAAVTQDLTNGAGLTCP</sequence>
<dbReference type="InterPro" id="IPR010412">
    <property type="entry name" value="DUF1007"/>
</dbReference>
<organism evidence="1 2">
    <name type="scientific">Methylobrevis pamukkalensis</name>
    <dbReference type="NCBI Taxonomy" id="1439726"/>
    <lineage>
        <taxon>Bacteria</taxon>
        <taxon>Pseudomonadati</taxon>
        <taxon>Pseudomonadota</taxon>
        <taxon>Alphaproteobacteria</taxon>
        <taxon>Hyphomicrobiales</taxon>
        <taxon>Pleomorphomonadaceae</taxon>
        <taxon>Methylobrevis</taxon>
    </lineage>
</organism>
<reference evidence="1 2" key="1">
    <citation type="submission" date="2016-07" db="EMBL/GenBank/DDBJ databases">
        <title>Draft Genome Sequence of Methylobrevis pamukkalensis PK2.</title>
        <authorList>
            <person name="Vasilenko O.V."/>
            <person name="Doronina N.V."/>
            <person name="Shmareva M.N."/>
            <person name="Tarlachkov S.V."/>
            <person name="Mustakhimov I."/>
            <person name="Trotsenko Y.A."/>
        </authorList>
    </citation>
    <scope>NUCLEOTIDE SEQUENCE [LARGE SCALE GENOMIC DNA]</scope>
    <source>
        <strain evidence="1 2">PK2</strain>
    </source>
</reference>
<dbReference type="AlphaFoldDB" id="A0A1E3GY77"/>
<dbReference type="OrthoDB" id="1679673at2"/>
<comment type="caution">
    <text evidence="1">The sequence shown here is derived from an EMBL/GenBank/DDBJ whole genome shotgun (WGS) entry which is preliminary data.</text>
</comment>
<name>A0A1E3GY77_9HYPH</name>
<dbReference type="PROSITE" id="PS00018">
    <property type="entry name" value="EF_HAND_1"/>
    <property type="match status" value="1"/>
</dbReference>
<evidence type="ECO:0000313" key="1">
    <source>
        <dbReference type="EMBL" id="ODN69002.1"/>
    </source>
</evidence>
<evidence type="ECO:0000313" key="2">
    <source>
        <dbReference type="Proteomes" id="UP000094622"/>
    </source>
</evidence>
<gene>
    <name evidence="1" type="ORF">A6302_03698</name>
</gene>
<dbReference type="InterPro" id="IPR018247">
    <property type="entry name" value="EF_Hand_1_Ca_BS"/>
</dbReference>
<dbReference type="Proteomes" id="UP000094622">
    <property type="component" value="Unassembled WGS sequence"/>
</dbReference>
<dbReference type="EMBL" id="MCRJ01000117">
    <property type="protein sequence ID" value="ODN69002.1"/>
    <property type="molecule type" value="Genomic_DNA"/>
</dbReference>
<evidence type="ECO:0008006" key="3">
    <source>
        <dbReference type="Google" id="ProtNLM"/>
    </source>
</evidence>